<accession>A0A4S2FFD3</accession>
<sequence>MIMEYTSIPIYYNDKRYNVYQNELMNFFIFLTKVHPAFILDKSLKAQCRQFVLSACDELCDMNNITLADFQLRINELLVFLQDAHTFVNIEPLSLYPFSVRYFNGSFYLYSISSRYKNVTGKVITSMGGMDIIDIHKKLAGMLPAENKIKACITGSHFLNNPSLIKRLGIDGDVLEIVFSDGDRINIDKENGTNNQPDQMTVIKPNAVTARQPMSYHYRIIDSICYFQFNEMFDSYTYQLGCQLSGETPDENIIHSLPFFTEFLEHMIQDMNQKGVSLLVVDMRYNGGGNSLLGNMLLEALNIHLSDIESYRTYIRPSSFLKEFYPFLLDKSAEMNDKTLAEQNQDRRMGKEVPLSKHKYTGKVVFIQGQNTFSSANYLLTTVKDNHLFPIIGMPTSQKPTCYGDIIPISLPFTGTKGYVSHSFFRRPDSLLDEETTLMPDTLINISVADYLKGVDNCWDWIKRLNYLL</sequence>
<dbReference type="Pfam" id="PF03572">
    <property type="entry name" value="Peptidase_S41"/>
    <property type="match status" value="1"/>
</dbReference>
<dbReference type="AlphaFoldDB" id="A0A4S2FFD3"/>
<feature type="domain" description="Tail specific protease" evidence="1">
    <location>
        <begin position="261"/>
        <end position="400"/>
    </location>
</feature>
<evidence type="ECO:0000313" key="3">
    <source>
        <dbReference type="Proteomes" id="UP000310760"/>
    </source>
</evidence>
<dbReference type="GO" id="GO:0008236">
    <property type="term" value="F:serine-type peptidase activity"/>
    <property type="evidence" value="ECO:0007669"/>
    <property type="project" value="InterPro"/>
</dbReference>
<evidence type="ECO:0000259" key="1">
    <source>
        <dbReference type="Pfam" id="PF03572"/>
    </source>
</evidence>
<dbReference type="GO" id="GO:0006508">
    <property type="term" value="P:proteolysis"/>
    <property type="evidence" value="ECO:0007669"/>
    <property type="project" value="InterPro"/>
</dbReference>
<dbReference type="InterPro" id="IPR029045">
    <property type="entry name" value="ClpP/crotonase-like_dom_sf"/>
</dbReference>
<protein>
    <recommendedName>
        <fullName evidence="1">Tail specific protease domain-containing protein</fullName>
    </recommendedName>
</protein>
<gene>
    <name evidence="2" type="ORF">E5339_20600</name>
</gene>
<dbReference type="Proteomes" id="UP000310760">
    <property type="component" value="Unassembled WGS sequence"/>
</dbReference>
<organism evidence="2 3">
    <name type="scientific">Phocaeicola sartorii</name>
    <dbReference type="NCBI Taxonomy" id="671267"/>
    <lineage>
        <taxon>Bacteria</taxon>
        <taxon>Pseudomonadati</taxon>
        <taxon>Bacteroidota</taxon>
        <taxon>Bacteroidia</taxon>
        <taxon>Bacteroidales</taxon>
        <taxon>Bacteroidaceae</taxon>
        <taxon>Phocaeicola</taxon>
    </lineage>
</organism>
<dbReference type="EMBL" id="SRYJ01000072">
    <property type="protein sequence ID" value="TGY66994.1"/>
    <property type="molecule type" value="Genomic_DNA"/>
</dbReference>
<dbReference type="InterPro" id="IPR005151">
    <property type="entry name" value="Tail-specific_protease"/>
</dbReference>
<evidence type="ECO:0000313" key="2">
    <source>
        <dbReference type="EMBL" id="TGY66994.1"/>
    </source>
</evidence>
<dbReference type="RefSeq" id="WP_135952747.1">
    <property type="nucleotide sequence ID" value="NZ_CAPOAU010000136.1"/>
</dbReference>
<name>A0A4S2FFD3_9BACT</name>
<reference evidence="2 3" key="1">
    <citation type="submission" date="2019-04" db="EMBL/GenBank/DDBJ databases">
        <title>Microbes associate with the intestines of laboratory mice.</title>
        <authorList>
            <person name="Navarre W."/>
            <person name="Wong E."/>
            <person name="Huang K."/>
            <person name="Tropini C."/>
            <person name="Ng K."/>
            <person name="Yu B."/>
        </authorList>
    </citation>
    <scope>NUCLEOTIDE SEQUENCE [LARGE SCALE GENOMIC DNA]</scope>
    <source>
        <strain evidence="2 3">NM22_B1</strain>
    </source>
</reference>
<dbReference type="SUPFAM" id="SSF52096">
    <property type="entry name" value="ClpP/crotonase"/>
    <property type="match status" value="1"/>
</dbReference>
<proteinExistence type="predicted"/>
<dbReference type="Gene3D" id="3.90.226.10">
    <property type="entry name" value="2-enoyl-CoA Hydratase, Chain A, domain 1"/>
    <property type="match status" value="1"/>
</dbReference>
<comment type="caution">
    <text evidence="2">The sequence shown here is derived from an EMBL/GenBank/DDBJ whole genome shotgun (WGS) entry which is preliminary data.</text>
</comment>